<proteinExistence type="predicted"/>
<gene>
    <name evidence="2" type="ORF">KDAU_59090</name>
</gene>
<evidence type="ECO:0000313" key="2">
    <source>
        <dbReference type="EMBL" id="GCE08580.1"/>
    </source>
</evidence>
<evidence type="ECO:0000313" key="3">
    <source>
        <dbReference type="Proteomes" id="UP000287224"/>
    </source>
</evidence>
<keyword evidence="1" id="KW-0472">Membrane</keyword>
<keyword evidence="1" id="KW-1133">Transmembrane helix</keyword>
<protein>
    <recommendedName>
        <fullName evidence="4">DUF3021 domain-containing protein</fullName>
    </recommendedName>
</protein>
<accession>A0A401ZP45</accession>
<dbReference type="OrthoDB" id="163547at2"/>
<feature type="transmembrane region" description="Helical" evidence="1">
    <location>
        <begin position="78"/>
        <end position="99"/>
    </location>
</feature>
<dbReference type="EMBL" id="BIFQ01000002">
    <property type="protein sequence ID" value="GCE08580.1"/>
    <property type="molecule type" value="Genomic_DNA"/>
</dbReference>
<reference evidence="3" key="1">
    <citation type="submission" date="2018-12" db="EMBL/GenBank/DDBJ databases">
        <title>Tengunoibacter tsumagoiensis gen. nov., sp. nov., Dictyobacter kobayashii sp. nov., D. alpinus sp. nov., and D. joshuensis sp. nov. and description of Dictyobacteraceae fam. nov. within the order Ktedonobacterales isolated from Tengu-no-mugimeshi.</title>
        <authorList>
            <person name="Wang C.M."/>
            <person name="Zheng Y."/>
            <person name="Sakai Y."/>
            <person name="Toyoda A."/>
            <person name="Minakuchi Y."/>
            <person name="Abe K."/>
            <person name="Yokota A."/>
            <person name="Yabe S."/>
        </authorList>
    </citation>
    <scope>NUCLEOTIDE SEQUENCE [LARGE SCALE GENOMIC DNA]</scope>
    <source>
        <strain evidence="3">S-27</strain>
    </source>
</reference>
<feature type="transmembrane region" description="Helical" evidence="1">
    <location>
        <begin position="105"/>
        <end position="130"/>
    </location>
</feature>
<evidence type="ECO:0008006" key="4">
    <source>
        <dbReference type="Google" id="ProtNLM"/>
    </source>
</evidence>
<comment type="caution">
    <text evidence="2">The sequence shown here is derived from an EMBL/GenBank/DDBJ whole genome shotgun (WGS) entry which is preliminary data.</text>
</comment>
<feature type="transmembrane region" description="Helical" evidence="1">
    <location>
        <begin position="44"/>
        <end position="66"/>
    </location>
</feature>
<organism evidence="2 3">
    <name type="scientific">Dictyobacter aurantiacus</name>
    <dbReference type="NCBI Taxonomy" id="1936993"/>
    <lineage>
        <taxon>Bacteria</taxon>
        <taxon>Bacillati</taxon>
        <taxon>Chloroflexota</taxon>
        <taxon>Ktedonobacteria</taxon>
        <taxon>Ktedonobacterales</taxon>
        <taxon>Dictyobacteraceae</taxon>
        <taxon>Dictyobacter</taxon>
    </lineage>
</organism>
<evidence type="ECO:0000256" key="1">
    <source>
        <dbReference type="SAM" id="Phobius"/>
    </source>
</evidence>
<name>A0A401ZP45_9CHLR</name>
<feature type="transmembrane region" description="Helical" evidence="1">
    <location>
        <begin position="12"/>
        <end position="32"/>
    </location>
</feature>
<keyword evidence="1" id="KW-0812">Transmembrane</keyword>
<sequence length="164" mass="17948">MSTKVRANLSGALYSLILVILAIVTTLIALYVSNRSFHSLLINVSTFAGAIIATMLHTFLWLFAILSPRKPTRPRGILIGLGTGLLIYPIITSLLAVIFARQGNIVTWAWVALLMLLSSGWLLAVIYAIVDYIMVSRLKKIMENAQPATIIPENTEQSASPIEP</sequence>
<keyword evidence="3" id="KW-1185">Reference proteome</keyword>
<dbReference type="Proteomes" id="UP000287224">
    <property type="component" value="Unassembled WGS sequence"/>
</dbReference>
<dbReference type="AlphaFoldDB" id="A0A401ZP45"/>
<dbReference type="RefSeq" id="WP_126601100.1">
    <property type="nucleotide sequence ID" value="NZ_BIFQ01000002.1"/>
</dbReference>